<evidence type="ECO:0000256" key="1">
    <source>
        <dbReference type="SAM" id="MobiDB-lite"/>
    </source>
</evidence>
<protein>
    <recommendedName>
        <fullName evidence="4">Gamma-glutamylcyclotransferase</fullName>
    </recommendedName>
</protein>
<dbReference type="Proteomes" id="UP001189429">
    <property type="component" value="Unassembled WGS sequence"/>
</dbReference>
<comment type="caution">
    <text evidence="2">The sequence shown here is derived from an EMBL/GenBank/DDBJ whole genome shotgun (WGS) entry which is preliminary data.</text>
</comment>
<dbReference type="EMBL" id="CAUYUJ010011248">
    <property type="protein sequence ID" value="CAK0831429.1"/>
    <property type="molecule type" value="Genomic_DNA"/>
</dbReference>
<name>A0ABN9SIB6_9DINO</name>
<evidence type="ECO:0000313" key="3">
    <source>
        <dbReference type="Proteomes" id="UP001189429"/>
    </source>
</evidence>
<feature type="region of interest" description="Disordered" evidence="1">
    <location>
        <begin position="148"/>
        <end position="221"/>
    </location>
</feature>
<organism evidence="2 3">
    <name type="scientific">Prorocentrum cordatum</name>
    <dbReference type="NCBI Taxonomy" id="2364126"/>
    <lineage>
        <taxon>Eukaryota</taxon>
        <taxon>Sar</taxon>
        <taxon>Alveolata</taxon>
        <taxon>Dinophyceae</taxon>
        <taxon>Prorocentrales</taxon>
        <taxon>Prorocentraceae</taxon>
        <taxon>Prorocentrum</taxon>
    </lineage>
</organism>
<evidence type="ECO:0008006" key="4">
    <source>
        <dbReference type="Google" id="ProtNLM"/>
    </source>
</evidence>
<evidence type="ECO:0000313" key="2">
    <source>
        <dbReference type="EMBL" id="CAK0831429.1"/>
    </source>
</evidence>
<sequence>MLKGFKRIESKPETSNCMPVGWYYLHVGKRPLQPAMADKCTIAMEATWPGAPEADALPRSSVYGAVLVGKVVDASALETPWAFAEWPKAHVILESHELQSPIQGVKGQQSVWYIHDPGKQGSLTEALAQATHHVFPPFAPELADARATSRPRRAAAVGAPWPRRLPAKRRSDAGATRGAKALRARRGQSRMQPGPPVPEESAAKAPASLVAPDAPAGRGVERRSLAQRVFDYRPKMAEIEAAWDEAFSATHQENYRKECGRKPTKASALIKKKSTTRAAKKPAAAELVGFRDALFQEKDLPAMRDKLLKATLARIVTEGVAENKQAATIRDEIHGAWTAD</sequence>
<gene>
    <name evidence="2" type="ORF">PCOR1329_LOCUS29750</name>
</gene>
<reference evidence="2" key="1">
    <citation type="submission" date="2023-10" db="EMBL/GenBank/DDBJ databases">
        <authorList>
            <person name="Chen Y."/>
            <person name="Shah S."/>
            <person name="Dougan E. K."/>
            <person name="Thang M."/>
            <person name="Chan C."/>
        </authorList>
    </citation>
    <scope>NUCLEOTIDE SEQUENCE [LARGE SCALE GENOMIC DNA]</scope>
</reference>
<keyword evidence="3" id="KW-1185">Reference proteome</keyword>
<proteinExistence type="predicted"/>
<accession>A0ABN9SIB6</accession>